<keyword evidence="3" id="KW-1185">Reference proteome</keyword>
<evidence type="ECO:0000259" key="1">
    <source>
        <dbReference type="Pfam" id="PF20150"/>
    </source>
</evidence>
<proteinExistence type="predicted"/>
<comment type="caution">
    <text evidence="2">The sequence shown here is derived from an EMBL/GenBank/DDBJ whole genome shotgun (WGS) entry which is preliminary data.</text>
</comment>
<protein>
    <recommendedName>
        <fullName evidence="1">2EXR domain-containing protein</fullName>
    </recommendedName>
</protein>
<dbReference type="EMBL" id="JAAMPI010000049">
    <property type="protein sequence ID" value="KAF4636808.1"/>
    <property type="molecule type" value="Genomic_DNA"/>
</dbReference>
<evidence type="ECO:0000313" key="3">
    <source>
        <dbReference type="Proteomes" id="UP000566819"/>
    </source>
</evidence>
<name>A0A8H4W759_9HELO</name>
<dbReference type="OrthoDB" id="3548404at2759"/>
<organism evidence="2 3">
    <name type="scientific">Cudoniella acicularis</name>
    <dbReference type="NCBI Taxonomy" id="354080"/>
    <lineage>
        <taxon>Eukaryota</taxon>
        <taxon>Fungi</taxon>
        <taxon>Dikarya</taxon>
        <taxon>Ascomycota</taxon>
        <taxon>Pezizomycotina</taxon>
        <taxon>Leotiomycetes</taxon>
        <taxon>Helotiales</taxon>
        <taxon>Tricladiaceae</taxon>
        <taxon>Cudoniella</taxon>
    </lineage>
</organism>
<feature type="domain" description="2EXR" evidence="1">
    <location>
        <begin position="23"/>
        <end position="121"/>
    </location>
</feature>
<accession>A0A8H4W759</accession>
<gene>
    <name evidence="2" type="ORF">G7Y89_g1278</name>
</gene>
<dbReference type="AlphaFoldDB" id="A0A8H4W759"/>
<dbReference type="PANTHER" id="PTHR35910">
    <property type="entry name" value="2EXR DOMAIN-CONTAINING PROTEIN"/>
    <property type="match status" value="1"/>
</dbReference>
<dbReference type="Pfam" id="PF20150">
    <property type="entry name" value="2EXR"/>
    <property type="match status" value="1"/>
</dbReference>
<dbReference type="PANTHER" id="PTHR35910:SF6">
    <property type="entry name" value="2EXR DOMAIN-CONTAINING PROTEIN"/>
    <property type="match status" value="1"/>
</dbReference>
<dbReference type="InterPro" id="IPR045518">
    <property type="entry name" value="2EXR"/>
</dbReference>
<reference evidence="2 3" key="1">
    <citation type="submission" date="2020-03" db="EMBL/GenBank/DDBJ databases">
        <title>Draft Genome Sequence of Cudoniella acicularis.</title>
        <authorList>
            <person name="Buettner E."/>
            <person name="Kellner H."/>
        </authorList>
    </citation>
    <scope>NUCLEOTIDE SEQUENCE [LARGE SCALE GENOMIC DNA]</scope>
    <source>
        <strain evidence="2 3">DSM 108380</strain>
    </source>
</reference>
<dbReference type="Proteomes" id="UP000566819">
    <property type="component" value="Unassembled WGS sequence"/>
</dbReference>
<sequence length="272" mass="31929">MVTLQDRTKESPLIMELRTSTEFSLFARLPYELMAKIWQYSLNNIETRVVCLRPKVKGNRIPSILHTSQHSRNEARKRYHRSVANEVDPYWSIWGEEPLNPHYRGDDRFKNYALFINYDIDALYLNHMENLISPFRGREFRLAKKLKVLKNNIHFLQFDKVQHIAIGSRHSPNLRNDAPRINLTCPLFIQLAEAFPKLTDCNFILARSLRGNQDVTSLVDIESDSMDSEPIDIWAKPVVALVKESVLEEYRWMEENLNLSLFDLKFSWCSEG</sequence>
<evidence type="ECO:0000313" key="2">
    <source>
        <dbReference type="EMBL" id="KAF4636808.1"/>
    </source>
</evidence>